<dbReference type="KEGG" id="dni:HX89_01380"/>
<feature type="transmembrane region" description="Helical" evidence="6">
    <location>
        <begin position="151"/>
        <end position="173"/>
    </location>
</feature>
<dbReference type="InterPro" id="IPR051598">
    <property type="entry name" value="TSUP/Inactive_protease-like"/>
</dbReference>
<protein>
    <recommendedName>
        <fullName evidence="6">Probable membrane transporter protein</fullName>
    </recommendedName>
</protein>
<evidence type="ECO:0000256" key="2">
    <source>
        <dbReference type="ARBA" id="ARBA00009142"/>
    </source>
</evidence>
<comment type="similarity">
    <text evidence="2 6">Belongs to the 4-toluene sulfonate uptake permease (TSUP) (TC 2.A.102) family.</text>
</comment>
<gene>
    <name evidence="7" type="ORF">HX89_01380</name>
</gene>
<dbReference type="HOGENOM" id="CLU_045498_5_0_11"/>
<dbReference type="eggNOG" id="COG0730">
    <property type="taxonomic scope" value="Bacteria"/>
</dbReference>
<dbReference type="RefSeq" id="WP_038566467.1">
    <property type="nucleotide sequence ID" value="NZ_CP008889.1"/>
</dbReference>
<evidence type="ECO:0000313" key="7">
    <source>
        <dbReference type="EMBL" id="AIF39857.1"/>
    </source>
</evidence>
<name>A0A075JF45_9MICO</name>
<dbReference type="GeneID" id="41839900"/>
<proteinExistence type="inferred from homology"/>
<dbReference type="Proteomes" id="UP000027986">
    <property type="component" value="Chromosome"/>
</dbReference>
<keyword evidence="4 6" id="KW-1133">Transmembrane helix</keyword>
<feature type="transmembrane region" description="Helical" evidence="6">
    <location>
        <begin position="96"/>
        <end position="114"/>
    </location>
</feature>
<dbReference type="Pfam" id="PF01925">
    <property type="entry name" value="TauE"/>
    <property type="match status" value="1"/>
</dbReference>
<feature type="transmembrane region" description="Helical" evidence="6">
    <location>
        <begin position="237"/>
        <end position="255"/>
    </location>
</feature>
<dbReference type="GO" id="GO:0005886">
    <property type="term" value="C:plasma membrane"/>
    <property type="evidence" value="ECO:0007669"/>
    <property type="project" value="UniProtKB-SubCell"/>
</dbReference>
<keyword evidence="6" id="KW-1003">Cell membrane</keyword>
<keyword evidence="3 6" id="KW-0812">Transmembrane</keyword>
<evidence type="ECO:0000256" key="3">
    <source>
        <dbReference type="ARBA" id="ARBA00022692"/>
    </source>
</evidence>
<dbReference type="InterPro" id="IPR002781">
    <property type="entry name" value="TM_pro_TauE-like"/>
</dbReference>
<dbReference type="EMBL" id="CP008889">
    <property type="protein sequence ID" value="AIF39857.1"/>
    <property type="molecule type" value="Genomic_DNA"/>
</dbReference>
<evidence type="ECO:0000256" key="4">
    <source>
        <dbReference type="ARBA" id="ARBA00022989"/>
    </source>
</evidence>
<evidence type="ECO:0000256" key="1">
    <source>
        <dbReference type="ARBA" id="ARBA00004141"/>
    </source>
</evidence>
<feature type="transmembrane region" description="Helical" evidence="6">
    <location>
        <begin position="6"/>
        <end position="34"/>
    </location>
</feature>
<sequence>MLIAVVAGIAVGLLVAGLGGGGAILTVPVLVYALHRSPHEATASSLVIVGVSSLVGLWSHHRAGTVQWGQGALFGLVGIGGAYLGTRASRGVDGNLLLTLFAALLVVVATVMIMRAQRERDNTACVPRPLRDENGGHTFALVKVALAGTGVGLLTGFFGVGGGFAIVPALTLALGYCMPYAVGTSLLVVVINSATSLLFHSAGGADLEWDVVVPFAATAVIGAALGGRLAQRIPKRMLQLGFAVFLMCVAAYTAWRALPQLL</sequence>
<feature type="transmembrane region" description="Helical" evidence="6">
    <location>
        <begin position="65"/>
        <end position="84"/>
    </location>
</feature>
<organism evidence="7 8">
    <name type="scientific">Dermacoccus nishinomiyaensis</name>
    <dbReference type="NCBI Taxonomy" id="1274"/>
    <lineage>
        <taxon>Bacteria</taxon>
        <taxon>Bacillati</taxon>
        <taxon>Actinomycetota</taxon>
        <taxon>Actinomycetes</taxon>
        <taxon>Micrococcales</taxon>
        <taxon>Dermacoccaceae</taxon>
        <taxon>Dermacoccus</taxon>
    </lineage>
</organism>
<dbReference type="PANTHER" id="PTHR43701">
    <property type="entry name" value="MEMBRANE TRANSPORTER PROTEIN MJ0441-RELATED"/>
    <property type="match status" value="1"/>
</dbReference>
<dbReference type="AlphaFoldDB" id="A0A075JF45"/>
<evidence type="ECO:0000313" key="8">
    <source>
        <dbReference type="Proteomes" id="UP000027986"/>
    </source>
</evidence>
<comment type="subcellular location">
    <subcellularLocation>
        <location evidence="6">Cell membrane</location>
        <topology evidence="6">Multi-pass membrane protein</topology>
    </subcellularLocation>
    <subcellularLocation>
        <location evidence="1">Membrane</location>
        <topology evidence="1">Multi-pass membrane protein</topology>
    </subcellularLocation>
</comment>
<dbReference type="OrthoDB" id="528320at2"/>
<keyword evidence="8" id="KW-1185">Reference proteome</keyword>
<feature type="transmembrane region" description="Helical" evidence="6">
    <location>
        <begin position="211"/>
        <end position="230"/>
    </location>
</feature>
<evidence type="ECO:0000256" key="5">
    <source>
        <dbReference type="ARBA" id="ARBA00023136"/>
    </source>
</evidence>
<accession>A0A075JF45</accession>
<feature type="transmembrane region" description="Helical" evidence="6">
    <location>
        <begin position="180"/>
        <end position="199"/>
    </location>
</feature>
<keyword evidence="5 6" id="KW-0472">Membrane</keyword>
<reference evidence="7 8" key="1">
    <citation type="submission" date="2014-07" db="EMBL/GenBank/DDBJ databases">
        <title>Genome Sequencing of Dermacoccus nishinomiyaensis.</title>
        <authorList>
            <person name="Hong K.W."/>
            <person name="Chan K.G."/>
        </authorList>
    </citation>
    <scope>NUCLEOTIDE SEQUENCE [LARGE SCALE GENOMIC DNA]</scope>
    <source>
        <strain evidence="7 8">M25</strain>
    </source>
</reference>
<evidence type="ECO:0000256" key="6">
    <source>
        <dbReference type="RuleBase" id="RU363041"/>
    </source>
</evidence>
<dbReference type="PANTHER" id="PTHR43701:SF2">
    <property type="entry name" value="MEMBRANE TRANSPORTER PROTEIN YJNA-RELATED"/>
    <property type="match status" value="1"/>
</dbReference>